<dbReference type="InterPro" id="IPR024528">
    <property type="entry name" value="ThrE_2"/>
</dbReference>
<evidence type="ECO:0000313" key="11">
    <source>
        <dbReference type="Proteomes" id="UP001055149"/>
    </source>
</evidence>
<dbReference type="RefSeq" id="WP_244054962.1">
    <property type="nucleotide sequence ID" value="NZ_BQXH01000006.1"/>
</dbReference>
<feature type="transmembrane region" description="Helical" evidence="8">
    <location>
        <begin position="6"/>
        <end position="24"/>
    </location>
</feature>
<keyword evidence="3" id="KW-0997">Cell inner membrane</keyword>
<sequence>MFFYHLFIQLSFSYLGTFTFGLFINMPKKALHTSSLIGMLGWLLYWTIYRLALGSILANFLAALLVGLLGIFCSIKKKMPTTMFSTGLVPLVPGASGYQALAAFINAQTTVAVSKTIHVAMVAGAIALGYVTAQVIADVFYRKSRPR</sequence>
<evidence type="ECO:0000256" key="4">
    <source>
        <dbReference type="ARBA" id="ARBA00022692"/>
    </source>
</evidence>
<keyword evidence="6 8" id="KW-0472">Membrane</keyword>
<dbReference type="PANTHER" id="PTHR34390">
    <property type="entry name" value="UPF0442 PROTEIN YJJB-RELATED"/>
    <property type="match status" value="1"/>
</dbReference>
<gene>
    <name evidence="10" type="ORF">LPAF129_08860</name>
</gene>
<name>A0ABQ5JGR1_9LACO</name>
<evidence type="ECO:0000256" key="1">
    <source>
        <dbReference type="ARBA" id="ARBA00004651"/>
    </source>
</evidence>
<feature type="domain" description="Threonine/Serine exporter ThrE" evidence="9">
    <location>
        <begin position="10"/>
        <end position="135"/>
    </location>
</feature>
<evidence type="ECO:0000256" key="3">
    <source>
        <dbReference type="ARBA" id="ARBA00022519"/>
    </source>
</evidence>
<evidence type="ECO:0000256" key="8">
    <source>
        <dbReference type="SAM" id="Phobius"/>
    </source>
</evidence>
<evidence type="ECO:0000259" key="9">
    <source>
        <dbReference type="Pfam" id="PF12821"/>
    </source>
</evidence>
<evidence type="ECO:0000313" key="10">
    <source>
        <dbReference type="EMBL" id="GKS81200.1"/>
    </source>
</evidence>
<keyword evidence="2" id="KW-1003">Cell membrane</keyword>
<feature type="transmembrane region" description="Helical" evidence="8">
    <location>
        <begin position="117"/>
        <end position="141"/>
    </location>
</feature>
<dbReference type="EMBL" id="BQXH01000006">
    <property type="protein sequence ID" value="GKS81200.1"/>
    <property type="molecule type" value="Genomic_DNA"/>
</dbReference>
<evidence type="ECO:0000256" key="7">
    <source>
        <dbReference type="ARBA" id="ARBA00034125"/>
    </source>
</evidence>
<keyword evidence="11" id="KW-1185">Reference proteome</keyword>
<comment type="similarity">
    <text evidence="7">Belongs to the ThrE exporter (TC 2.A.79) family.</text>
</comment>
<evidence type="ECO:0000256" key="5">
    <source>
        <dbReference type="ARBA" id="ARBA00022989"/>
    </source>
</evidence>
<evidence type="ECO:0000256" key="2">
    <source>
        <dbReference type="ARBA" id="ARBA00022475"/>
    </source>
</evidence>
<feature type="transmembrane region" description="Helical" evidence="8">
    <location>
        <begin position="55"/>
        <end position="75"/>
    </location>
</feature>
<reference evidence="10" key="1">
    <citation type="journal article" date="2022" name="Int. J. Syst. Evol. Microbiol.">
        <title>A novel species of lactic acid bacteria, Ligilactobacillus pabuli sp. nov., isolated from alfalfa silage.</title>
        <authorList>
            <person name="Tohno M."/>
            <person name="Tanizawa Y."/>
            <person name="Sawada H."/>
            <person name="Sakamoto M."/>
            <person name="Ohkuma M."/>
            <person name="Kobayashi H."/>
        </authorList>
    </citation>
    <scope>NUCLEOTIDE SEQUENCE</scope>
    <source>
        <strain evidence="10">AF129</strain>
    </source>
</reference>
<dbReference type="Pfam" id="PF12821">
    <property type="entry name" value="ThrE_2"/>
    <property type="match status" value="1"/>
</dbReference>
<dbReference type="Proteomes" id="UP001055149">
    <property type="component" value="Unassembled WGS sequence"/>
</dbReference>
<feature type="transmembrane region" description="Helical" evidence="8">
    <location>
        <begin position="87"/>
        <end position="105"/>
    </location>
</feature>
<dbReference type="PANTHER" id="PTHR34390:SF1">
    <property type="entry name" value="SUCCINATE TRANSPORTER SUBUNIT YJJB-RELATED"/>
    <property type="match status" value="1"/>
</dbReference>
<organism evidence="10 11">
    <name type="scientific">Ligilactobacillus pabuli</name>
    <dbReference type="NCBI Taxonomy" id="2886039"/>
    <lineage>
        <taxon>Bacteria</taxon>
        <taxon>Bacillati</taxon>
        <taxon>Bacillota</taxon>
        <taxon>Bacilli</taxon>
        <taxon>Lactobacillales</taxon>
        <taxon>Lactobacillaceae</taxon>
        <taxon>Ligilactobacillus</taxon>
    </lineage>
</organism>
<comment type="caution">
    <text evidence="10">The sequence shown here is derived from an EMBL/GenBank/DDBJ whole genome shotgun (WGS) entry which is preliminary data.</text>
</comment>
<keyword evidence="4 8" id="KW-0812">Transmembrane</keyword>
<keyword evidence="5 8" id="KW-1133">Transmembrane helix</keyword>
<feature type="transmembrane region" description="Helical" evidence="8">
    <location>
        <begin position="31"/>
        <end position="49"/>
    </location>
</feature>
<dbReference type="InterPro" id="IPR050539">
    <property type="entry name" value="ThrE_Dicarb/AminoAcid_Exp"/>
</dbReference>
<accession>A0ABQ5JGR1</accession>
<proteinExistence type="inferred from homology"/>
<protein>
    <submittedName>
        <fullName evidence="10">Membrane protein</fullName>
    </submittedName>
</protein>
<comment type="subcellular location">
    <subcellularLocation>
        <location evidence="1">Cell membrane</location>
        <topology evidence="1">Multi-pass membrane protein</topology>
    </subcellularLocation>
</comment>
<evidence type="ECO:0000256" key="6">
    <source>
        <dbReference type="ARBA" id="ARBA00023136"/>
    </source>
</evidence>